<dbReference type="PANTHER" id="PTHR47152:SF4">
    <property type="entry name" value="SLR0445 PROTEIN"/>
    <property type="match status" value="1"/>
</dbReference>
<dbReference type="Pfam" id="PF05685">
    <property type="entry name" value="Uma2"/>
    <property type="match status" value="1"/>
</dbReference>
<dbReference type="InterPro" id="IPR012296">
    <property type="entry name" value="Nuclease_put_TT1808"/>
</dbReference>
<dbReference type="EMBL" id="CP053586">
    <property type="protein sequence ID" value="WNZ26822.1"/>
    <property type="molecule type" value="Genomic_DNA"/>
</dbReference>
<dbReference type="InterPro" id="IPR008538">
    <property type="entry name" value="Uma2"/>
</dbReference>
<keyword evidence="2" id="KW-0378">Hydrolase</keyword>
<reference evidence="2" key="1">
    <citation type="submission" date="2020-05" db="EMBL/GenBank/DDBJ databases">
        <authorList>
            <person name="Zhu T."/>
            <person name="Keshari N."/>
            <person name="Lu X."/>
        </authorList>
    </citation>
    <scope>NUCLEOTIDE SEQUENCE</scope>
    <source>
        <strain evidence="2">NK1-12</strain>
    </source>
</reference>
<dbReference type="InterPro" id="IPR011335">
    <property type="entry name" value="Restrct_endonuc-II-like"/>
</dbReference>
<protein>
    <submittedName>
        <fullName evidence="2">Uma2 family endonuclease</fullName>
    </submittedName>
</protein>
<dbReference type="PANTHER" id="PTHR47152">
    <property type="entry name" value="SLR2084 PROTEIN-RELATED"/>
    <property type="match status" value="1"/>
</dbReference>
<evidence type="ECO:0000259" key="1">
    <source>
        <dbReference type="Pfam" id="PF05685"/>
    </source>
</evidence>
<evidence type="ECO:0000313" key="2">
    <source>
        <dbReference type="EMBL" id="WNZ26822.1"/>
    </source>
</evidence>
<gene>
    <name evidence="2" type="ORF">HJG54_27025</name>
</gene>
<accession>A0AA97ANH4</accession>
<dbReference type="CDD" id="cd06260">
    <property type="entry name" value="DUF820-like"/>
    <property type="match status" value="1"/>
</dbReference>
<dbReference type="GO" id="GO:0004519">
    <property type="term" value="F:endonuclease activity"/>
    <property type="evidence" value="ECO:0007669"/>
    <property type="project" value="UniProtKB-KW"/>
</dbReference>
<dbReference type="Gene3D" id="3.90.1570.10">
    <property type="entry name" value="tt1808, chain A"/>
    <property type="match status" value="1"/>
</dbReference>
<keyword evidence="2" id="KW-0255">Endonuclease</keyword>
<sequence length="201" mass="23191">MAPQVLAHPLPSEQRVVLEGVSWQQYEILLATLGNDFPNLRLSYLEGILEIMATSPEHEEIKTMIGLLIEAYFQETRTRFHGMGSATFRKAAKQRGLEPDECYCLEHKKEFPDIAIEVVLSSGTVDKLEIYHGLQVVEVWFWENGAFQIYHLRADHYEPVVSSELLPKLDMELLARCVRPEEQFDAVMEFRDAIRQQQQGQ</sequence>
<name>A0AA97ANH4_9CYAN</name>
<organism evidence="2">
    <name type="scientific">Leptolyngbya sp. NK1-12</name>
    <dbReference type="NCBI Taxonomy" id="2547451"/>
    <lineage>
        <taxon>Bacteria</taxon>
        <taxon>Bacillati</taxon>
        <taxon>Cyanobacteriota</taxon>
        <taxon>Cyanophyceae</taxon>
        <taxon>Leptolyngbyales</taxon>
        <taxon>Leptolyngbyaceae</taxon>
        <taxon>Leptolyngbya group</taxon>
        <taxon>Leptolyngbya</taxon>
    </lineage>
</organism>
<proteinExistence type="predicted"/>
<dbReference type="AlphaFoldDB" id="A0AA97ANH4"/>
<feature type="domain" description="Putative restriction endonuclease" evidence="1">
    <location>
        <begin position="23"/>
        <end position="171"/>
    </location>
</feature>
<dbReference type="SUPFAM" id="SSF52980">
    <property type="entry name" value="Restriction endonuclease-like"/>
    <property type="match status" value="1"/>
</dbReference>
<keyword evidence="2" id="KW-0540">Nuclease</keyword>